<comment type="caution">
    <text evidence="2">The sequence shown here is derived from an EMBL/GenBank/DDBJ whole genome shotgun (WGS) entry which is preliminary data.</text>
</comment>
<evidence type="ECO:0000313" key="2">
    <source>
        <dbReference type="EMBL" id="PSJ60748.1"/>
    </source>
</evidence>
<reference evidence="2 3" key="1">
    <citation type="submission" date="2018-03" db="EMBL/GenBank/DDBJ databases">
        <title>The draft genome of Mesorhizobium soli JCM 19897.</title>
        <authorList>
            <person name="Li L."/>
            <person name="Liu L."/>
            <person name="Liang L."/>
            <person name="Wang T."/>
            <person name="Zhang X."/>
        </authorList>
    </citation>
    <scope>NUCLEOTIDE SEQUENCE [LARGE SCALE GENOMIC DNA]</scope>
    <source>
        <strain evidence="2 3">JCM 19897</strain>
    </source>
</reference>
<keyword evidence="1" id="KW-0732">Signal</keyword>
<dbReference type="Proteomes" id="UP000240653">
    <property type="component" value="Unassembled WGS sequence"/>
</dbReference>
<feature type="chain" id="PRO_5015161117" description="Twin-arginine translocation signal domain-containing protein" evidence="1">
    <location>
        <begin position="28"/>
        <end position="97"/>
    </location>
</feature>
<dbReference type="EMBL" id="PXYL01000005">
    <property type="protein sequence ID" value="PSJ60748.1"/>
    <property type="molecule type" value="Genomic_DNA"/>
</dbReference>
<gene>
    <name evidence="2" type="ORF">C7I85_11950</name>
</gene>
<dbReference type="AlphaFoldDB" id="A0A2P7SE43"/>
<evidence type="ECO:0000256" key="1">
    <source>
        <dbReference type="SAM" id="SignalP"/>
    </source>
</evidence>
<evidence type="ECO:0008006" key="4">
    <source>
        <dbReference type="Google" id="ProtNLM"/>
    </source>
</evidence>
<keyword evidence="3" id="KW-1185">Reference proteome</keyword>
<name>A0A2P7SE43_9HYPH</name>
<sequence>MNRRAFLGAIGLAPVAAVASVAKPAYASGGYVGERGPEAIVPLKRKAATASLGFKVDTEEMRRSINEMVKQAVDDCMASSRTSKAEAARMIIRRMAV</sequence>
<evidence type="ECO:0000313" key="3">
    <source>
        <dbReference type="Proteomes" id="UP000240653"/>
    </source>
</evidence>
<protein>
    <recommendedName>
        <fullName evidence="4">Twin-arginine translocation signal domain-containing protein</fullName>
    </recommendedName>
</protein>
<feature type="signal peptide" evidence="1">
    <location>
        <begin position="1"/>
        <end position="27"/>
    </location>
</feature>
<dbReference type="RefSeq" id="WP_106724214.1">
    <property type="nucleotide sequence ID" value="NZ_PXYL01000005.1"/>
</dbReference>
<proteinExistence type="predicted"/>
<accession>A0A2P7SE43</accession>
<organism evidence="2 3">
    <name type="scientific">Pseudaminobacter soli</name>
    <name type="common">ex Li et al. 2025</name>
    <dbReference type="NCBI Taxonomy" id="1295366"/>
    <lineage>
        <taxon>Bacteria</taxon>
        <taxon>Pseudomonadati</taxon>
        <taxon>Pseudomonadota</taxon>
        <taxon>Alphaproteobacteria</taxon>
        <taxon>Hyphomicrobiales</taxon>
        <taxon>Phyllobacteriaceae</taxon>
        <taxon>Pseudaminobacter</taxon>
    </lineage>
</organism>